<protein>
    <submittedName>
        <fullName evidence="2">Uncharacterized protein</fullName>
    </submittedName>
</protein>
<sequence length="290" mass="32608">MLKRLTLFVASLILSQTAYSQQPQNSIQVTDLRTSNSSQQYQLPPNIRISELLNRLVADPRSVDWQRSKLGSARLQNQLNEKKQRVLAELYQLKQWGIDEGNAELTNNASRLIELISRSDFQASYFLGIPYYEQRAQRADNPVLQEPAVNQNENVSSDFTVTLYPADAAGRAALVGLFSEPSLITAGEKLNTAIETHSLQKGAEPNIAWLIRQNGDVAELPIAYFNRGQTAKCYPHSRTRPLRSIDNEQAVNCWPSTELGTGDTLFVGLKGHDKLNRQLVELLKFRVMPL</sequence>
<evidence type="ECO:0000313" key="2">
    <source>
        <dbReference type="EMBL" id="RUO76943.1"/>
    </source>
</evidence>
<name>A0A432ZGB9_9GAMM</name>
<comment type="caution">
    <text evidence="2">The sequence shown here is derived from an EMBL/GenBank/DDBJ whole genome shotgun (WGS) entry which is preliminary data.</text>
</comment>
<accession>A0A432ZGB9</accession>
<feature type="chain" id="PRO_5019103286" evidence="1">
    <location>
        <begin position="21"/>
        <end position="290"/>
    </location>
</feature>
<keyword evidence="3" id="KW-1185">Reference proteome</keyword>
<keyword evidence="1" id="KW-0732">Signal</keyword>
<evidence type="ECO:0000256" key="1">
    <source>
        <dbReference type="SAM" id="SignalP"/>
    </source>
</evidence>
<dbReference type="OrthoDB" id="6236612at2"/>
<dbReference type="Proteomes" id="UP000287908">
    <property type="component" value="Unassembled WGS sequence"/>
</dbReference>
<proteinExistence type="predicted"/>
<dbReference type="EMBL" id="PIQF01000001">
    <property type="protein sequence ID" value="RUO76943.1"/>
    <property type="molecule type" value="Genomic_DNA"/>
</dbReference>
<reference evidence="2 3" key="1">
    <citation type="journal article" date="2011" name="Front. Microbiol.">
        <title>Genomic signatures of strain selection and enhancement in Bacillus atrophaeus var. globigii, a historical biowarfare simulant.</title>
        <authorList>
            <person name="Gibbons H.S."/>
            <person name="Broomall S.M."/>
            <person name="McNew L.A."/>
            <person name="Daligault H."/>
            <person name="Chapman C."/>
            <person name="Bruce D."/>
            <person name="Karavis M."/>
            <person name="Krepps M."/>
            <person name="McGregor P.A."/>
            <person name="Hong C."/>
            <person name="Park K.H."/>
            <person name="Akmal A."/>
            <person name="Feldman A."/>
            <person name="Lin J.S."/>
            <person name="Chang W.E."/>
            <person name="Higgs B.W."/>
            <person name="Demirev P."/>
            <person name="Lindquist J."/>
            <person name="Liem A."/>
            <person name="Fochler E."/>
            <person name="Read T.D."/>
            <person name="Tapia R."/>
            <person name="Johnson S."/>
            <person name="Bishop-Lilly K.A."/>
            <person name="Detter C."/>
            <person name="Han C."/>
            <person name="Sozhamannan S."/>
            <person name="Rosenzweig C.N."/>
            <person name="Skowronski E.W."/>
        </authorList>
    </citation>
    <scope>NUCLEOTIDE SEQUENCE [LARGE SCALE GENOMIC DNA]</scope>
    <source>
        <strain evidence="2 3">CL-SP19</strain>
    </source>
</reference>
<dbReference type="RefSeq" id="WP_126783213.1">
    <property type="nucleotide sequence ID" value="NZ_PIQF01000001.1"/>
</dbReference>
<feature type="signal peptide" evidence="1">
    <location>
        <begin position="1"/>
        <end position="20"/>
    </location>
</feature>
<dbReference type="AlphaFoldDB" id="A0A432ZGB9"/>
<evidence type="ECO:0000313" key="3">
    <source>
        <dbReference type="Proteomes" id="UP000287908"/>
    </source>
</evidence>
<organism evidence="2 3">
    <name type="scientific">Idiomarina seosinensis</name>
    <dbReference type="NCBI Taxonomy" id="281739"/>
    <lineage>
        <taxon>Bacteria</taxon>
        <taxon>Pseudomonadati</taxon>
        <taxon>Pseudomonadota</taxon>
        <taxon>Gammaproteobacteria</taxon>
        <taxon>Alteromonadales</taxon>
        <taxon>Idiomarinaceae</taxon>
        <taxon>Idiomarina</taxon>
    </lineage>
</organism>
<gene>
    <name evidence="2" type="ORF">CWI81_00080</name>
</gene>